<dbReference type="Gene3D" id="3.90.1030.10">
    <property type="entry name" value="Ribosomal protein L17"/>
    <property type="match status" value="1"/>
</dbReference>
<dbReference type="GO" id="GO:0006412">
    <property type="term" value="P:translation"/>
    <property type="evidence" value="ECO:0007669"/>
    <property type="project" value="UniProtKB-UniRule"/>
</dbReference>
<dbReference type="Pfam" id="PF01196">
    <property type="entry name" value="Ribosomal_L17"/>
    <property type="match status" value="1"/>
</dbReference>
<feature type="compositionally biased region" description="Acidic residues" evidence="6">
    <location>
        <begin position="181"/>
        <end position="192"/>
    </location>
</feature>
<organism evidence="7">
    <name type="scientific">Caldithrix abyssi</name>
    <dbReference type="NCBI Taxonomy" id="187145"/>
    <lineage>
        <taxon>Bacteria</taxon>
        <taxon>Pseudomonadati</taxon>
        <taxon>Calditrichota</taxon>
        <taxon>Calditrichia</taxon>
        <taxon>Calditrichales</taxon>
        <taxon>Calditrichaceae</taxon>
        <taxon>Caldithrix</taxon>
    </lineage>
</organism>
<dbReference type="Proteomes" id="UP000886124">
    <property type="component" value="Unassembled WGS sequence"/>
</dbReference>
<comment type="caution">
    <text evidence="7">The sequence shown here is derived from an EMBL/GenBank/DDBJ whole genome shotgun (WGS) entry which is preliminary data.</text>
</comment>
<dbReference type="NCBIfam" id="TIGR00059">
    <property type="entry name" value="L17"/>
    <property type="match status" value="1"/>
</dbReference>
<name>A0A7V5UF49_CALAY</name>
<feature type="region of interest" description="Disordered" evidence="6">
    <location>
        <begin position="129"/>
        <end position="206"/>
    </location>
</feature>
<dbReference type="EMBL" id="DROD01000479">
    <property type="protein sequence ID" value="HHJ52980.1"/>
    <property type="molecule type" value="Genomic_DNA"/>
</dbReference>
<evidence type="ECO:0000256" key="6">
    <source>
        <dbReference type="SAM" id="MobiDB-lite"/>
    </source>
</evidence>
<dbReference type="InterPro" id="IPR000456">
    <property type="entry name" value="Ribosomal_bL17"/>
</dbReference>
<dbReference type="HAMAP" id="MF_01368">
    <property type="entry name" value="Ribosomal_bL17"/>
    <property type="match status" value="1"/>
</dbReference>
<reference evidence="7" key="1">
    <citation type="journal article" date="2020" name="mSystems">
        <title>Genome- and Community-Level Interaction Insights into Carbon Utilization and Element Cycling Functions of Hydrothermarchaeota in Hydrothermal Sediment.</title>
        <authorList>
            <person name="Zhou Z."/>
            <person name="Liu Y."/>
            <person name="Xu W."/>
            <person name="Pan J."/>
            <person name="Luo Z.H."/>
            <person name="Li M."/>
        </authorList>
    </citation>
    <scope>NUCLEOTIDE SEQUENCE [LARGE SCALE GENOMIC DNA]</scope>
    <source>
        <strain evidence="7">HyVt-527</strain>
    </source>
</reference>
<evidence type="ECO:0000256" key="2">
    <source>
        <dbReference type="ARBA" id="ARBA00022980"/>
    </source>
</evidence>
<comment type="subunit">
    <text evidence="4">Part of the 50S ribosomal subunit. Contacts protein L32.</text>
</comment>
<evidence type="ECO:0000313" key="7">
    <source>
        <dbReference type="EMBL" id="HHJ52980.1"/>
    </source>
</evidence>
<keyword evidence="2 4" id="KW-0689">Ribosomal protein</keyword>
<dbReference type="GO" id="GO:0022625">
    <property type="term" value="C:cytosolic large ribosomal subunit"/>
    <property type="evidence" value="ECO:0007669"/>
    <property type="project" value="TreeGrafter"/>
</dbReference>
<evidence type="ECO:0000256" key="4">
    <source>
        <dbReference type="HAMAP-Rule" id="MF_01368"/>
    </source>
</evidence>
<dbReference type="SUPFAM" id="SSF64263">
    <property type="entry name" value="Prokaryotic ribosomal protein L17"/>
    <property type="match status" value="1"/>
</dbReference>
<dbReference type="PANTHER" id="PTHR14413:SF16">
    <property type="entry name" value="LARGE RIBOSOMAL SUBUNIT PROTEIN BL17M"/>
    <property type="match status" value="1"/>
</dbReference>
<dbReference type="FunFam" id="3.90.1030.10:FF:000001">
    <property type="entry name" value="50S ribosomal protein L17"/>
    <property type="match status" value="1"/>
</dbReference>
<dbReference type="AlphaFoldDB" id="A0A7V5UF49"/>
<keyword evidence="3 4" id="KW-0687">Ribonucleoprotein</keyword>
<protein>
    <recommendedName>
        <fullName evidence="4">Large ribosomal subunit protein bL17</fullName>
    </recommendedName>
</protein>
<sequence>MRHRKKGNHLGRTASHKKALMRNLAAQVIEHKEVKTTLAKAKELRSYVERLITYGKKGTVHHRRLAFRFLQNKAAVTSLFEEIAPVYETRNGGYTRIIKLGRRKGDGAEISVFQLVGFEKGVEKKKEKKAKKEKAAEEKAPQEVAAPAEETKPETEEAAQEETKEAQTEQPEAEEVKAEAEQAESETEEPAEEEKKEKSESDKSKE</sequence>
<gene>
    <name evidence="4" type="primary">rplQ</name>
    <name evidence="7" type="ORF">ENJ89_07275</name>
</gene>
<accession>A0A7V5UF49</accession>
<dbReference type="GO" id="GO:0003735">
    <property type="term" value="F:structural constituent of ribosome"/>
    <property type="evidence" value="ECO:0007669"/>
    <property type="project" value="InterPro"/>
</dbReference>
<evidence type="ECO:0000256" key="1">
    <source>
        <dbReference type="ARBA" id="ARBA00008777"/>
    </source>
</evidence>
<evidence type="ECO:0000256" key="3">
    <source>
        <dbReference type="ARBA" id="ARBA00023274"/>
    </source>
</evidence>
<feature type="compositionally biased region" description="Basic and acidic residues" evidence="6">
    <location>
        <begin position="149"/>
        <end position="167"/>
    </location>
</feature>
<dbReference type="InterPro" id="IPR036373">
    <property type="entry name" value="Ribosomal_bL17_sf"/>
</dbReference>
<feature type="compositionally biased region" description="Basic and acidic residues" evidence="6">
    <location>
        <begin position="193"/>
        <end position="206"/>
    </location>
</feature>
<dbReference type="PANTHER" id="PTHR14413">
    <property type="entry name" value="RIBOSOMAL PROTEIN L17"/>
    <property type="match status" value="1"/>
</dbReference>
<proteinExistence type="inferred from homology"/>
<evidence type="ECO:0000256" key="5">
    <source>
        <dbReference type="RuleBase" id="RU000660"/>
    </source>
</evidence>
<comment type="similarity">
    <text evidence="1 4 5">Belongs to the bacterial ribosomal protein bL17 family.</text>
</comment>